<protein>
    <submittedName>
        <fullName evidence="3">Sulfotransferase</fullName>
    </submittedName>
</protein>
<keyword evidence="4" id="KW-1185">Reference proteome</keyword>
<dbReference type="InterPro" id="IPR027417">
    <property type="entry name" value="P-loop_NTPase"/>
</dbReference>
<dbReference type="RefSeq" id="WP_211939221.1">
    <property type="nucleotide sequence ID" value="NZ_CP073078.1"/>
</dbReference>
<name>A0A975G1I3_9CAUL</name>
<organism evidence="3 4">
    <name type="scientific">Phenylobacterium montanum</name>
    <dbReference type="NCBI Taxonomy" id="2823693"/>
    <lineage>
        <taxon>Bacteria</taxon>
        <taxon>Pseudomonadati</taxon>
        <taxon>Pseudomonadota</taxon>
        <taxon>Alphaproteobacteria</taxon>
        <taxon>Caulobacterales</taxon>
        <taxon>Caulobacteraceae</taxon>
        <taxon>Phenylobacterium</taxon>
    </lineage>
</organism>
<dbReference type="Proteomes" id="UP000676409">
    <property type="component" value="Chromosome"/>
</dbReference>
<dbReference type="InterPro" id="IPR011990">
    <property type="entry name" value="TPR-like_helical_dom_sf"/>
</dbReference>
<dbReference type="SUPFAM" id="SSF52540">
    <property type="entry name" value="P-loop containing nucleoside triphosphate hydrolases"/>
    <property type="match status" value="1"/>
</dbReference>
<dbReference type="SMART" id="SM00028">
    <property type="entry name" value="TPR"/>
    <property type="match status" value="5"/>
</dbReference>
<proteinExistence type="predicted"/>
<dbReference type="InterPro" id="IPR019734">
    <property type="entry name" value="TPR_rpt"/>
</dbReference>
<dbReference type="PANTHER" id="PTHR12788">
    <property type="entry name" value="PROTEIN-TYROSINE SULFOTRANSFERASE 2"/>
    <property type="match status" value="1"/>
</dbReference>
<dbReference type="KEGG" id="caul:KCG34_04600"/>
<evidence type="ECO:0000259" key="2">
    <source>
        <dbReference type="Pfam" id="PF23914"/>
    </source>
</evidence>
<evidence type="ECO:0000313" key="3">
    <source>
        <dbReference type="EMBL" id="QUD89170.1"/>
    </source>
</evidence>
<dbReference type="Gene3D" id="1.25.40.10">
    <property type="entry name" value="Tetratricopeptide repeat domain"/>
    <property type="match status" value="2"/>
</dbReference>
<dbReference type="InterPro" id="IPR026634">
    <property type="entry name" value="TPST-like"/>
</dbReference>
<dbReference type="EMBL" id="CP073078">
    <property type="protein sequence ID" value="QUD89170.1"/>
    <property type="molecule type" value="Genomic_DNA"/>
</dbReference>
<dbReference type="SUPFAM" id="SSF48452">
    <property type="entry name" value="TPR-like"/>
    <property type="match status" value="2"/>
</dbReference>
<gene>
    <name evidence="3" type="ORF">KCG34_04600</name>
</gene>
<accession>A0A975G1I3</accession>
<dbReference type="Pfam" id="PF13432">
    <property type="entry name" value="TPR_16"/>
    <property type="match status" value="1"/>
</dbReference>
<feature type="domain" description="Cytochrome c-type biogenesis protein H TPR" evidence="2">
    <location>
        <begin position="171"/>
        <end position="280"/>
    </location>
</feature>
<keyword evidence="1" id="KW-0808">Transferase</keyword>
<sequence length="673" mass="75727">MQITPATAASSPIEHEVRRLRALQQQGQYEEALQSALPLLAQIPENRDLLLIIGGSLRLLGRIAEALEALDRLVALQPRFSLGHQERGLCFVALKDAPRSIEALLQAVNINPALPMSWRMLEGVYRIAGDAENAAKAAAHVATLKAMPPEVVTATSLFSDGDLVPAEQIIRAFLLRHGDHPEAMRLLAKIGMAHDVLDDAELLLEATLALEPDHHAARYDYAQTLINRHKHAQAREQVQQLLAIDPGNLDYRSLAATAAVGLGEQEVAIEIYRGMLADVPGSADIQLWLGHALKTTGQVPSAIEAYRGAAAARPGFGDAYWSLANLKTYRFEDAEIACMQAEEASASISTEDRTHLCFALGKAFEDRGEIERSWSFYERGNRLRRNESHYRPEILETNTRRQIEVCNSAFFERRTGWGDPRPDPIFILGLPRAGSTLLEQILASHSQVEGTQELPDIQRFALDLQGRDPDLDDPRYPGALEDLSADDIRQMGEKYLADTQVYRSGRPFFIDKMPNNFRHIGLIHLILPKAKIIDARREPMACCFSNLKQLFAQGQEFSYSPEDIARYYRTYLDLMEHWDRALPGRVLRVHHEDIIDDLESGVRRILDYCGLDFEPGCIEFHKTRRSVRTPSSEQVRQPIFRDGLDQWRAYEPWLGPLKDALGDAVIRYRSKRA</sequence>
<dbReference type="Gene3D" id="3.40.50.300">
    <property type="entry name" value="P-loop containing nucleotide triphosphate hydrolases"/>
    <property type="match status" value="1"/>
</dbReference>
<evidence type="ECO:0000313" key="4">
    <source>
        <dbReference type="Proteomes" id="UP000676409"/>
    </source>
</evidence>
<dbReference type="InterPro" id="IPR056413">
    <property type="entry name" value="TPR_CcmH_CycH"/>
</dbReference>
<reference evidence="3" key="1">
    <citation type="submission" date="2021-04" db="EMBL/GenBank/DDBJ databases">
        <title>The complete genome sequence of Caulobacter sp. S6.</title>
        <authorList>
            <person name="Tang Y."/>
            <person name="Ouyang W."/>
            <person name="Liu Q."/>
            <person name="Huang B."/>
            <person name="Guo Z."/>
            <person name="Lei P."/>
        </authorList>
    </citation>
    <scope>NUCLEOTIDE SEQUENCE</scope>
    <source>
        <strain evidence="3">S6</strain>
    </source>
</reference>
<dbReference type="AlphaFoldDB" id="A0A975G1I3"/>
<dbReference type="Pfam" id="PF23914">
    <property type="entry name" value="TPR_CcmH_CycH"/>
    <property type="match status" value="1"/>
</dbReference>
<dbReference type="Pfam" id="PF13469">
    <property type="entry name" value="Sulfotransfer_3"/>
    <property type="match status" value="1"/>
</dbReference>
<dbReference type="PANTHER" id="PTHR12788:SF10">
    <property type="entry name" value="PROTEIN-TYROSINE SULFOTRANSFERASE"/>
    <property type="match status" value="1"/>
</dbReference>
<evidence type="ECO:0000256" key="1">
    <source>
        <dbReference type="ARBA" id="ARBA00022679"/>
    </source>
</evidence>
<dbReference type="GO" id="GO:0008476">
    <property type="term" value="F:protein-tyrosine sulfotransferase activity"/>
    <property type="evidence" value="ECO:0007669"/>
    <property type="project" value="InterPro"/>
</dbReference>